<name>A0AB33JPT7_9ACTN</name>
<accession>A0AB33JPT7</accession>
<gene>
    <name evidence="2" type="ORF">KCMC57_12900</name>
</gene>
<dbReference type="EMBL" id="AP035881">
    <property type="protein sequence ID" value="BFP44922.1"/>
    <property type="molecule type" value="Genomic_DNA"/>
</dbReference>
<reference evidence="2" key="1">
    <citation type="submission" date="2024-07" db="EMBL/GenBank/DDBJ databases">
        <title>Complete genome sequences of cellulolytic bacteria, Kitasatospora sp. CMC57 and Streptomyces sp. CMC78, isolated from Japanese agricultural soil.</title>
        <authorList>
            <person name="Hashimoto T."/>
            <person name="Ito M."/>
            <person name="Iwamoto M."/>
            <person name="Fukahori D."/>
            <person name="Shoda T."/>
            <person name="Sakoda M."/>
            <person name="Morohoshi T."/>
            <person name="Mitsuboshi M."/>
            <person name="Nishizawa T."/>
        </authorList>
    </citation>
    <scope>NUCLEOTIDE SEQUENCE</scope>
    <source>
        <strain evidence="2">CMC57</strain>
    </source>
</reference>
<dbReference type="AlphaFoldDB" id="A0AB33JPT7"/>
<feature type="signal peptide" evidence="1">
    <location>
        <begin position="1"/>
        <end position="24"/>
    </location>
</feature>
<evidence type="ECO:0000256" key="1">
    <source>
        <dbReference type="SAM" id="SignalP"/>
    </source>
</evidence>
<protein>
    <submittedName>
        <fullName evidence="2">Uncharacterized protein</fullName>
    </submittedName>
</protein>
<feature type="chain" id="PRO_5044323885" evidence="1">
    <location>
        <begin position="25"/>
        <end position="65"/>
    </location>
</feature>
<keyword evidence="1" id="KW-0732">Signal</keyword>
<organism evidence="2">
    <name type="scientific">Kitasatospora sp. CMC57</name>
    <dbReference type="NCBI Taxonomy" id="3231513"/>
    <lineage>
        <taxon>Bacteria</taxon>
        <taxon>Bacillati</taxon>
        <taxon>Actinomycetota</taxon>
        <taxon>Actinomycetes</taxon>
        <taxon>Kitasatosporales</taxon>
        <taxon>Streptomycetaceae</taxon>
        <taxon>Kitasatospora</taxon>
    </lineage>
</organism>
<proteinExistence type="predicted"/>
<evidence type="ECO:0000313" key="2">
    <source>
        <dbReference type="EMBL" id="BFP44922.1"/>
    </source>
</evidence>
<sequence>MHTVLRIAATAALLVVAATVPAHAAPTPDVPSADGHSIPVLAVSDLGSVLTLADVGYDFARLLGQ</sequence>